<dbReference type="PROSITE" id="PS51781">
    <property type="entry name" value="SH3B"/>
    <property type="match status" value="1"/>
</dbReference>
<evidence type="ECO:0000313" key="3">
    <source>
        <dbReference type="EMBL" id="KRM06697.1"/>
    </source>
</evidence>
<organism evidence="3 4">
    <name type="scientific">Lactobacillus kitasatonis DSM 16761 = JCM 1039</name>
    <dbReference type="NCBI Taxonomy" id="1423767"/>
    <lineage>
        <taxon>Bacteria</taxon>
        <taxon>Bacillati</taxon>
        <taxon>Bacillota</taxon>
        <taxon>Bacilli</taxon>
        <taxon>Lactobacillales</taxon>
        <taxon>Lactobacillaceae</taxon>
        <taxon>Lactobacillus</taxon>
    </lineage>
</organism>
<feature type="domain" description="SH3b" evidence="2">
    <location>
        <begin position="602"/>
        <end position="674"/>
    </location>
</feature>
<reference evidence="3 4" key="1">
    <citation type="journal article" date="2015" name="Genome Announc.">
        <title>Expanding the biotechnology potential of lactobacilli through comparative genomics of 213 strains and associated genera.</title>
        <authorList>
            <person name="Sun Z."/>
            <person name="Harris H.M."/>
            <person name="McCann A."/>
            <person name="Guo C."/>
            <person name="Argimon S."/>
            <person name="Zhang W."/>
            <person name="Yang X."/>
            <person name="Jeffery I.B."/>
            <person name="Cooney J.C."/>
            <person name="Kagawa T.F."/>
            <person name="Liu W."/>
            <person name="Song Y."/>
            <person name="Salvetti E."/>
            <person name="Wrobel A."/>
            <person name="Rasinkangas P."/>
            <person name="Parkhill J."/>
            <person name="Rea M.C."/>
            <person name="O'Sullivan O."/>
            <person name="Ritari J."/>
            <person name="Douillard F.P."/>
            <person name="Paul Ross R."/>
            <person name="Yang R."/>
            <person name="Briner A.E."/>
            <person name="Felis G.E."/>
            <person name="de Vos W.M."/>
            <person name="Barrangou R."/>
            <person name="Klaenhammer T.R."/>
            <person name="Caufield P.W."/>
            <person name="Cui Y."/>
            <person name="Zhang H."/>
            <person name="O'Toole P.W."/>
        </authorList>
    </citation>
    <scope>NUCLEOTIDE SEQUENCE [LARGE SCALE GENOMIC DNA]</scope>
    <source>
        <strain evidence="3 4">DSM 16761</strain>
    </source>
</reference>
<dbReference type="EMBL" id="AZFU01000004">
    <property type="protein sequence ID" value="KRM06697.1"/>
    <property type="molecule type" value="Genomic_DNA"/>
</dbReference>
<dbReference type="PATRIC" id="fig|1423767.3.peg.1673"/>
<name>A0A0R1VUT8_9LACO</name>
<accession>A0A0R1VUT8</accession>
<gene>
    <name evidence="3" type="ORF">FC59_GL001613</name>
</gene>
<dbReference type="Proteomes" id="UP000051307">
    <property type="component" value="Unassembled WGS sequence"/>
</dbReference>
<evidence type="ECO:0000256" key="1">
    <source>
        <dbReference type="SAM" id="MobiDB-lite"/>
    </source>
</evidence>
<protein>
    <submittedName>
        <fullName evidence="3">Phage endopeptidase</fullName>
    </submittedName>
</protein>
<dbReference type="NCBIfam" id="TIGR01665">
    <property type="entry name" value="put_anti_recept"/>
    <property type="match status" value="1"/>
</dbReference>
<dbReference type="InterPro" id="IPR007119">
    <property type="entry name" value="Phage_tail_spike_N"/>
</dbReference>
<dbReference type="eggNOG" id="COG4926">
    <property type="taxonomic scope" value="Bacteria"/>
</dbReference>
<evidence type="ECO:0000259" key="2">
    <source>
        <dbReference type="PROSITE" id="PS51781"/>
    </source>
</evidence>
<proteinExistence type="predicted"/>
<dbReference type="Gene3D" id="2.30.30.40">
    <property type="entry name" value="SH3 Domains"/>
    <property type="match status" value="1"/>
</dbReference>
<sequence>MEATSLMADTTATVDDTGYDTGLDRDASDYQDVLDAPILLDNAVDDDRTQGVCVLFDYKECKVTWNSNQVPTLQLIYPSSGKFVSKLQAEKVILGDINRILTHQKFRITDVVNTDQDVTVNATHILGEYLAKNPIKGENITAANVSASYLLGQILGHLAKEVPEINYDSDVSKVVNVNIDTSSTDALNAILDPDQQGDKPANSVLAQFGGDFYFDNTTIYHRENAGRDTNITVKYGSNLNSYSQEKNIADMYVGIYPFANYDPGPALATADNVDWAGIASQDTTSVASVTYSAAGGVDIYSAPVKGGTIVGRLSNGDQISLGKPISDGQMVASSTKPGAQLQVNTINGDQWYPVLSPIIGWIDGTFINFDKTGDYVVNNVVGHIHTAISSSGALIRYPVKGTGTVSYTQGNKKIHIYYSPDQGPGHYRLKDKNGKEKTLKNGQKLKYTHVEKDENGHLWYRIGPHQWVYGDHFTTNKDGDVQVYDSQGYGLIKKDAKKYYINTKTGKVTQPHEHLSMTAARKQHKKKYKYVYRGKGKHRKPYRIPNPDYQVGKPLKQKHKYYNLNYGQVRVGGVLYYKLSNGSYVKASDIDTKASKTRKPDSPEKIINRSTQNNGKIEMYSTPSKGSAENWSVPAGQAFDITKSAQGADGKTWYQITYAGHTGWIPAEYTSSSAAEDLEPEAPDDSHNSYDDSDDSAIPTIADQTVHVELTDDLDGVVNGVLYPQDMTIPPENTHIMKLDMSNYIKHNDQDLSGLQDDGTYKATADDIQQLYSAALGALKEYDIGTIPISMTVSYSDLDGTKADLLALNMYDRVNVDFSKFDKIEQGKITGTVWLMRGEDSCYESVTIGDPPKTWQHLLLEQADKQAESRVSRSTGHMTGLLSRFDHILQEEGSNRIAGERKLMDDLGLIQHQVDQNGHDIATQLVKTKDFENRMKEIQSFANDIKDWVTNGGSGVIQAVPNWQEPTMLTASTGNGGKMAFSGNGLVFYDANGNQEPRAGMDSEGRIYADAIKAGTIEAVNIKSCLVESALTIGTSGGSMNVYIGTNNPRSILNPWKGGNVIWAMSDNYQSMMSSGQFATTDGNNYTRVHPSAITVGDDMNEVLTQRNFAAHAYRRIKSWVRLWIADWITINNKRHTIWKGIDKGADMGKLRNLAGQGKADYSYEPGNDDDYGTDSYSGDGDGEDLGYFTTPEDMQNFANQVNSQISDMNNQLSNIAQNSGGSYDPGSGTITINPNYTDSTSGMLNFHEAYNLGLANNANGNYPESLGTTKWGNDGNVYVLKVYSATGRAHWYRQGWS</sequence>
<dbReference type="InterPro" id="IPR003646">
    <property type="entry name" value="SH3-like_bac-type"/>
</dbReference>
<comment type="caution">
    <text evidence="3">The sequence shown here is derived from an EMBL/GenBank/DDBJ whole genome shotgun (WGS) entry which is preliminary data.</text>
</comment>
<evidence type="ECO:0000313" key="4">
    <source>
        <dbReference type="Proteomes" id="UP000051307"/>
    </source>
</evidence>
<feature type="region of interest" description="Disordered" evidence="1">
    <location>
        <begin position="674"/>
        <end position="694"/>
    </location>
</feature>